<keyword evidence="3" id="KW-1185">Reference proteome</keyword>
<feature type="transmembrane region" description="Helical" evidence="1">
    <location>
        <begin position="31"/>
        <end position="51"/>
    </location>
</feature>
<keyword evidence="1" id="KW-0812">Transmembrane</keyword>
<dbReference type="Proteomes" id="UP001181355">
    <property type="component" value="Chromosome"/>
</dbReference>
<sequence length="604" mass="68467">MNPTQLLASGAVVVVGAWSALQYWRQGRKLSVFLVMNLTVAIVALLCWDSITTQLRAPLQAMWKSSGQHTSVDWDSDQQSYLSSTMLKQLEHRTEIVMQGDGLRASQWRDVPARRLTWQAPQGRDRIQLQAPSGIALGREFELLVQRPQWSSTTAKKTWSAQLLAENGQLLTQQSSEGSQLTLRWLPPVAERLELQLKVLDHDGRVIDSGPIPLEVKPLRPLQVSARFSAASFDVSSLRQLLQASEANLDWQTRMGQTVQHQLQARDAMAQTDLVLMDAGYWENASAPIRQQILQKVAQGSSLLILGANARQAHIWRESMGLELRPAASNASNQATNQEVAFEWMQASPRMETKRLVMVATPLQATPNPKWSNLPLPKVVKDDATSIVGRNWDQGRIVWIGVSDWHRYAISAPETLKQWWQALLDQSLAATQSENHLRVRETMPLVGERISLCLDREIESDAEIKALRDPTQTMYTFVASLDEVGQHCVSWRAQEAGWQSFSLMPNTAKVSQKVGQDSAQTNVDGSASEQNEIRRWIYVYPHQAWPTWQRELKREATLAYQNRIAGSVTTAPLEMPRWPLLVWMIVSSLMLWFFDTRRTEKRDW</sequence>
<feature type="transmembrane region" description="Helical" evidence="1">
    <location>
        <begin position="6"/>
        <end position="24"/>
    </location>
</feature>
<evidence type="ECO:0000313" key="2">
    <source>
        <dbReference type="EMBL" id="WMW81034.1"/>
    </source>
</evidence>
<dbReference type="RefSeq" id="WP_309482524.1">
    <property type="nucleotide sequence ID" value="NZ_CP133720.1"/>
</dbReference>
<evidence type="ECO:0000313" key="3">
    <source>
        <dbReference type="Proteomes" id="UP001181355"/>
    </source>
</evidence>
<keyword evidence="1" id="KW-0472">Membrane</keyword>
<name>A0ABY9RJM6_9BURK</name>
<feature type="transmembrane region" description="Helical" evidence="1">
    <location>
        <begin position="578"/>
        <end position="594"/>
    </location>
</feature>
<reference evidence="2" key="1">
    <citation type="submission" date="2023-09" db="EMBL/GenBank/DDBJ databases">
        <title>Undibacterium sp. 20NA77.5 isolated from freshwater.</title>
        <authorList>
            <person name="Le V."/>
            <person name="Ko S.-R."/>
            <person name="Ahn C.-Y."/>
            <person name="Oh H.-M."/>
        </authorList>
    </citation>
    <scope>NUCLEOTIDE SEQUENCE</scope>
    <source>
        <strain evidence="2">20NA77.5</strain>
    </source>
</reference>
<proteinExistence type="predicted"/>
<gene>
    <name evidence="2" type="ORF">RF679_01835</name>
</gene>
<protein>
    <recommendedName>
        <fullName evidence="4">Aerotolerance regulator N-terminal domain-containing protein</fullName>
    </recommendedName>
</protein>
<evidence type="ECO:0000256" key="1">
    <source>
        <dbReference type="SAM" id="Phobius"/>
    </source>
</evidence>
<dbReference type="EMBL" id="CP133720">
    <property type="protein sequence ID" value="WMW81034.1"/>
    <property type="molecule type" value="Genomic_DNA"/>
</dbReference>
<keyword evidence="1" id="KW-1133">Transmembrane helix</keyword>
<organism evidence="2 3">
    <name type="scientific">Undibacterium cyanobacteriorum</name>
    <dbReference type="NCBI Taxonomy" id="3073561"/>
    <lineage>
        <taxon>Bacteria</taxon>
        <taxon>Pseudomonadati</taxon>
        <taxon>Pseudomonadota</taxon>
        <taxon>Betaproteobacteria</taxon>
        <taxon>Burkholderiales</taxon>
        <taxon>Oxalobacteraceae</taxon>
        <taxon>Undibacterium</taxon>
    </lineage>
</organism>
<accession>A0ABY9RJM6</accession>
<evidence type="ECO:0008006" key="4">
    <source>
        <dbReference type="Google" id="ProtNLM"/>
    </source>
</evidence>